<keyword evidence="3 11" id="KW-0808">Transferase</keyword>
<dbReference type="Pfam" id="PF20258">
    <property type="entry name" value="tRNA_Me_trans_C"/>
    <property type="match status" value="1"/>
</dbReference>
<dbReference type="Gene3D" id="2.40.30.10">
    <property type="entry name" value="Translation factors"/>
    <property type="match status" value="1"/>
</dbReference>
<keyword evidence="7 11" id="KW-0694">RNA-binding</keyword>
<evidence type="ECO:0000313" key="14">
    <source>
        <dbReference type="EMBL" id="AJG97837.1"/>
    </source>
</evidence>
<dbReference type="RefSeq" id="WP_041894885.1">
    <property type="nucleotide sequence ID" value="NZ_CP010086.2"/>
</dbReference>
<dbReference type="PANTHER" id="PTHR11933:SF5">
    <property type="entry name" value="MITOCHONDRIAL TRNA-SPECIFIC 2-THIOURIDYLASE 1"/>
    <property type="match status" value="1"/>
</dbReference>
<dbReference type="EMBL" id="CP010086">
    <property type="protein sequence ID" value="AJG97837.1"/>
    <property type="molecule type" value="Genomic_DNA"/>
</dbReference>
<dbReference type="GO" id="GO:0005524">
    <property type="term" value="F:ATP binding"/>
    <property type="evidence" value="ECO:0007669"/>
    <property type="project" value="UniProtKB-KW"/>
</dbReference>
<feature type="binding site" evidence="11">
    <location>
        <position position="127"/>
    </location>
    <ligand>
        <name>ATP</name>
        <dbReference type="ChEBI" id="CHEBI:30616"/>
    </ligand>
</feature>
<dbReference type="Gene3D" id="2.30.30.280">
    <property type="entry name" value="Adenine nucleotide alpha hydrolases-like domains"/>
    <property type="match status" value="1"/>
</dbReference>
<proteinExistence type="inferred from homology"/>
<dbReference type="GO" id="GO:0103016">
    <property type="term" value="F:tRNA-uridine 2-sulfurtransferase activity"/>
    <property type="evidence" value="ECO:0007669"/>
    <property type="project" value="UniProtKB-EC"/>
</dbReference>
<evidence type="ECO:0000256" key="6">
    <source>
        <dbReference type="ARBA" id="ARBA00022840"/>
    </source>
</evidence>
<dbReference type="InterPro" id="IPR023382">
    <property type="entry name" value="MnmA-like_central_sf"/>
</dbReference>
<evidence type="ECO:0000256" key="3">
    <source>
        <dbReference type="ARBA" id="ARBA00022679"/>
    </source>
</evidence>
<reference evidence="15" key="1">
    <citation type="submission" date="2014-12" db="EMBL/GenBank/DDBJ databases">
        <title>Genome sequence of Clostridium beijerinckii strain 59B.</title>
        <authorList>
            <person name="Little G.T."/>
            <person name="Minton N.P."/>
        </authorList>
    </citation>
    <scope>NUCLEOTIDE SEQUENCE [LARGE SCALE GENOMIC DNA]</scope>
    <source>
        <strain evidence="15">59B</strain>
    </source>
</reference>
<keyword evidence="2 11" id="KW-0820">tRNA-binding</keyword>
<name>A0A0B5QIS4_CLOBE</name>
<dbReference type="GO" id="GO:0000049">
    <property type="term" value="F:tRNA binding"/>
    <property type="evidence" value="ECO:0007669"/>
    <property type="project" value="UniProtKB-KW"/>
</dbReference>
<comment type="caution">
    <text evidence="11">Lacks conserved residue(s) required for the propagation of feature annotation.</text>
</comment>
<comment type="function">
    <text evidence="10 11">Catalyzes the 2-thiolation of uridine at the wobble position (U34) of tRNA, leading to the formation of s(2)U34.</text>
</comment>
<dbReference type="SUPFAM" id="SSF52402">
    <property type="entry name" value="Adenine nucleotide alpha hydrolases-like"/>
    <property type="match status" value="1"/>
</dbReference>
<feature type="region of interest" description="Interaction with tRNA" evidence="11">
    <location>
        <begin position="149"/>
        <end position="151"/>
    </location>
</feature>
<evidence type="ECO:0000313" key="15">
    <source>
        <dbReference type="Proteomes" id="UP000031866"/>
    </source>
</evidence>
<dbReference type="FunFam" id="3.40.50.620:FF:000115">
    <property type="entry name" value="tRNA-specific 2-thiouridylase MnmA"/>
    <property type="match status" value="1"/>
</dbReference>
<comment type="similarity">
    <text evidence="11">Belongs to the MnmA/TRMU family.</text>
</comment>
<dbReference type="NCBIfam" id="NF001138">
    <property type="entry name" value="PRK00143.1"/>
    <property type="match status" value="1"/>
</dbReference>
<protein>
    <recommendedName>
        <fullName evidence="11">tRNA-specific 2-thiouridylase MnmA</fullName>
        <ecNumber evidence="11">2.8.1.13</ecNumber>
    </recommendedName>
</protein>
<feature type="domain" description="tRNA-specific 2-thiouridylase MnmA-like C-terminal" evidence="12">
    <location>
        <begin position="279"/>
        <end position="354"/>
    </location>
</feature>
<dbReference type="InterPro" id="IPR046885">
    <property type="entry name" value="MnmA-like_C"/>
</dbReference>
<dbReference type="GO" id="GO:0005737">
    <property type="term" value="C:cytoplasm"/>
    <property type="evidence" value="ECO:0007669"/>
    <property type="project" value="UniProtKB-SubCell"/>
</dbReference>
<dbReference type="HAMAP" id="MF_00144">
    <property type="entry name" value="tRNA_thiouridyl_MnmA"/>
    <property type="match status" value="1"/>
</dbReference>
<gene>
    <name evidence="11" type="primary">mnmA</name>
    <name evidence="14" type="ORF">LF65_01223</name>
</gene>
<feature type="binding site" evidence="11">
    <location>
        <begin position="8"/>
        <end position="15"/>
    </location>
    <ligand>
        <name>ATP</name>
        <dbReference type="ChEBI" id="CHEBI:30616"/>
    </ligand>
</feature>
<keyword evidence="4 11" id="KW-0819">tRNA processing</keyword>
<dbReference type="Pfam" id="PF03054">
    <property type="entry name" value="tRNA_Me_trans"/>
    <property type="match status" value="1"/>
</dbReference>
<evidence type="ECO:0000256" key="9">
    <source>
        <dbReference type="ARBA" id="ARBA00051542"/>
    </source>
</evidence>
<dbReference type="InterPro" id="IPR004506">
    <property type="entry name" value="MnmA-like"/>
</dbReference>
<feature type="site" description="Interaction with tRNA" evidence="11">
    <location>
        <position position="128"/>
    </location>
</feature>
<sequence length="358" mass="40523">MKKKVLVGMSGGVDSSVAAYLLKQQGYDVIGATMQIWQHDEEFEEREGGCCSLSAVDDARRVCDKLDIPFYVLNFRDYFKEKVINKFVQEYIDGKTPNPCIECNKHLKFDELLRRARGIGADYVATGHYAKIEKRDDRYLLIRSDDDRKDQTYALYNFTQDQLEHTLMPCGDYEKTKIREIAKEIGLAVHNKKDSEEICFISDNNHGKYISEAEPNRVKPGNFVDKSGNILGQHKGIVYYTIGQRKGLGLSLGRPVFVTNINAKTNEVVLGSEDDIFKTELIATDVNFIPFDKLEKEIEVTAKIRYSAKPAEATLIPLPNGRVKVIFKEKQRAITKGQSVVFYDDEIVVGGGIIESII</sequence>
<evidence type="ECO:0000256" key="5">
    <source>
        <dbReference type="ARBA" id="ARBA00022741"/>
    </source>
</evidence>
<dbReference type="FunFam" id="2.40.30.10:FF:000023">
    <property type="entry name" value="tRNA-specific 2-thiouridylase MnmA"/>
    <property type="match status" value="1"/>
</dbReference>
<evidence type="ECO:0000256" key="8">
    <source>
        <dbReference type="ARBA" id="ARBA00023157"/>
    </source>
</evidence>
<accession>A0A0B5QIS4</accession>
<keyword evidence="8" id="KW-1015">Disulfide bond</keyword>
<dbReference type="InterPro" id="IPR046884">
    <property type="entry name" value="MnmA-like_central"/>
</dbReference>
<evidence type="ECO:0000256" key="1">
    <source>
        <dbReference type="ARBA" id="ARBA00022490"/>
    </source>
</evidence>
<dbReference type="FunFam" id="2.30.30.280:FF:000001">
    <property type="entry name" value="tRNA-specific 2-thiouridylase MnmA"/>
    <property type="match status" value="1"/>
</dbReference>
<evidence type="ECO:0000256" key="10">
    <source>
        <dbReference type="ARBA" id="ARBA00056575"/>
    </source>
</evidence>
<evidence type="ECO:0000256" key="2">
    <source>
        <dbReference type="ARBA" id="ARBA00022555"/>
    </source>
</evidence>
<comment type="catalytic activity">
    <reaction evidence="9 11">
        <text>S-sulfanyl-L-cysteinyl-[protein] + uridine(34) in tRNA + AH2 + ATP = 2-thiouridine(34) in tRNA + L-cysteinyl-[protein] + A + AMP + diphosphate + H(+)</text>
        <dbReference type="Rhea" id="RHEA:47032"/>
        <dbReference type="Rhea" id="RHEA-COMP:10131"/>
        <dbReference type="Rhea" id="RHEA-COMP:11726"/>
        <dbReference type="Rhea" id="RHEA-COMP:11727"/>
        <dbReference type="Rhea" id="RHEA-COMP:11728"/>
        <dbReference type="ChEBI" id="CHEBI:13193"/>
        <dbReference type="ChEBI" id="CHEBI:15378"/>
        <dbReference type="ChEBI" id="CHEBI:17499"/>
        <dbReference type="ChEBI" id="CHEBI:29950"/>
        <dbReference type="ChEBI" id="CHEBI:30616"/>
        <dbReference type="ChEBI" id="CHEBI:33019"/>
        <dbReference type="ChEBI" id="CHEBI:61963"/>
        <dbReference type="ChEBI" id="CHEBI:65315"/>
        <dbReference type="ChEBI" id="CHEBI:87170"/>
        <dbReference type="ChEBI" id="CHEBI:456215"/>
        <dbReference type="EC" id="2.8.1.13"/>
    </reaction>
</comment>
<dbReference type="NCBIfam" id="TIGR00420">
    <property type="entry name" value="trmU"/>
    <property type="match status" value="1"/>
</dbReference>
<dbReference type="AlphaFoldDB" id="A0A0B5QIS4"/>
<dbReference type="PANTHER" id="PTHR11933">
    <property type="entry name" value="TRNA 5-METHYLAMINOMETHYL-2-THIOURIDYLATE -METHYLTRANSFERASE"/>
    <property type="match status" value="1"/>
</dbReference>
<dbReference type="InterPro" id="IPR014729">
    <property type="entry name" value="Rossmann-like_a/b/a_fold"/>
</dbReference>
<dbReference type="Gene3D" id="3.40.50.620">
    <property type="entry name" value="HUPs"/>
    <property type="match status" value="1"/>
</dbReference>
<dbReference type="STRING" id="1520.LF65_01223"/>
<feature type="site" description="Interaction with tRNA" evidence="11">
    <location>
        <position position="338"/>
    </location>
</feature>
<dbReference type="EC" id="2.8.1.13" evidence="11"/>
<evidence type="ECO:0000259" key="13">
    <source>
        <dbReference type="Pfam" id="PF20259"/>
    </source>
</evidence>
<dbReference type="GO" id="GO:0008168">
    <property type="term" value="F:methyltransferase activity"/>
    <property type="evidence" value="ECO:0007669"/>
    <property type="project" value="UniProtKB-KW"/>
</dbReference>
<feature type="domain" description="tRNA-specific 2-thiouridylase MnmA-like central" evidence="13">
    <location>
        <begin position="218"/>
        <end position="271"/>
    </location>
</feature>
<feature type="active site" description="Cysteine persulfide intermediate" evidence="11">
    <location>
        <position position="199"/>
    </location>
</feature>
<dbReference type="Pfam" id="PF20259">
    <property type="entry name" value="tRNA_Me_trans_M"/>
    <property type="match status" value="1"/>
</dbReference>
<organism evidence="14 15">
    <name type="scientific">Clostridium beijerinckii</name>
    <name type="common">Clostridium MP</name>
    <dbReference type="NCBI Taxonomy" id="1520"/>
    <lineage>
        <taxon>Bacteria</taxon>
        <taxon>Bacillati</taxon>
        <taxon>Bacillota</taxon>
        <taxon>Clostridia</taxon>
        <taxon>Eubacteriales</taxon>
        <taxon>Clostridiaceae</taxon>
        <taxon>Clostridium</taxon>
    </lineage>
</organism>
<dbReference type="Proteomes" id="UP000031866">
    <property type="component" value="Chromosome"/>
</dbReference>
<evidence type="ECO:0000256" key="11">
    <source>
        <dbReference type="HAMAP-Rule" id="MF_00144"/>
    </source>
</evidence>
<dbReference type="CDD" id="cd01998">
    <property type="entry name" value="MnmA_TRMU-like"/>
    <property type="match status" value="1"/>
</dbReference>
<evidence type="ECO:0000259" key="12">
    <source>
        <dbReference type="Pfam" id="PF20258"/>
    </source>
</evidence>
<keyword evidence="14" id="KW-0489">Methyltransferase</keyword>
<feature type="active site" description="Nucleophile" evidence="11">
    <location>
        <position position="103"/>
    </location>
</feature>
<dbReference type="GO" id="GO:0002143">
    <property type="term" value="P:tRNA wobble position uridine thiolation"/>
    <property type="evidence" value="ECO:0007669"/>
    <property type="project" value="TreeGrafter"/>
</dbReference>
<evidence type="ECO:0000256" key="7">
    <source>
        <dbReference type="ARBA" id="ARBA00022884"/>
    </source>
</evidence>
<dbReference type="KEGG" id="cbei:LF65_01223"/>
<dbReference type="OrthoDB" id="9800696at2"/>
<evidence type="ECO:0000256" key="4">
    <source>
        <dbReference type="ARBA" id="ARBA00022694"/>
    </source>
</evidence>
<keyword evidence="6 11" id="KW-0067">ATP-binding</keyword>
<keyword evidence="1 11" id="KW-0963">Cytoplasm</keyword>
<comment type="subcellular location">
    <subcellularLocation>
        <location evidence="11">Cytoplasm</location>
    </subcellularLocation>
</comment>
<feature type="binding site" evidence="11">
    <location>
        <position position="34"/>
    </location>
    <ligand>
        <name>ATP</name>
        <dbReference type="ChEBI" id="CHEBI:30616"/>
    </ligand>
</feature>
<keyword evidence="5 11" id="KW-0547">Nucleotide-binding</keyword>
<dbReference type="GO" id="GO:0032259">
    <property type="term" value="P:methylation"/>
    <property type="evidence" value="ECO:0007669"/>
    <property type="project" value="UniProtKB-KW"/>
</dbReference>
<feature type="region of interest" description="Interaction with tRNA" evidence="11">
    <location>
        <begin position="305"/>
        <end position="306"/>
    </location>
</feature>